<proteinExistence type="predicted"/>
<keyword evidence="2" id="KW-1185">Reference proteome</keyword>
<accession>A0A0M9DLJ1</accession>
<protein>
    <submittedName>
        <fullName evidence="1">Uncharacterized protein</fullName>
    </submittedName>
</protein>
<organism evidence="1 2">
    <name type="scientific">Lysinibacillus macroides</name>
    <dbReference type="NCBI Taxonomy" id="33935"/>
    <lineage>
        <taxon>Bacteria</taxon>
        <taxon>Bacillati</taxon>
        <taxon>Bacillota</taxon>
        <taxon>Bacilli</taxon>
        <taxon>Bacillales</taxon>
        <taxon>Bacillaceae</taxon>
        <taxon>Lysinibacillus</taxon>
    </lineage>
</organism>
<evidence type="ECO:0000313" key="1">
    <source>
        <dbReference type="EMBL" id="KOY83888.1"/>
    </source>
</evidence>
<dbReference type="EMBL" id="LGCI01000002">
    <property type="protein sequence ID" value="KOY83888.1"/>
    <property type="molecule type" value="Genomic_DNA"/>
</dbReference>
<dbReference type="AlphaFoldDB" id="A0A0M9DLJ1"/>
<comment type="caution">
    <text evidence="1">The sequence shown here is derived from an EMBL/GenBank/DDBJ whole genome shotgun (WGS) entry which is preliminary data.</text>
</comment>
<gene>
    <name evidence="1" type="ORF">ADM90_00290</name>
</gene>
<reference evidence="1 2" key="1">
    <citation type="submission" date="2015-07" db="EMBL/GenBank/DDBJ databases">
        <title>Genome sequencing project for genomic taxonomy and phylogenomics of Bacillus-like bacteria.</title>
        <authorList>
            <person name="Liu B."/>
            <person name="Wang J."/>
            <person name="Zhu Y."/>
            <person name="Liu G."/>
            <person name="Chen Q."/>
            <person name="Chen Z."/>
            <person name="Che J."/>
            <person name="Ge C."/>
            <person name="Shi H."/>
            <person name="Pan Z."/>
            <person name="Liu X."/>
        </authorList>
    </citation>
    <scope>NUCLEOTIDE SEQUENCE [LARGE SCALE GENOMIC DNA]</scope>
    <source>
        <strain evidence="1 2">DSM 54</strain>
    </source>
</reference>
<dbReference type="PATRIC" id="fig|33935.3.peg.2895"/>
<sequence>MHYDEKTTTILQQLEQGKTRQEIAQTYNQHWKSIDMHMRRRGFRWDKAQQIYVKQLTATSPTKVQSLLRRLATKQPNFKKIAQQHGFHTVEEMGLYLKKQGYIWHPELQNYYYVSTPIQQEHPSSFNETTLMQFLLANQQTLTAMLTNATLIPQTITTNEITLTVTSSLYTTLIEQCQKLHLTPQAIIELALTQYLTTIDDKSN</sequence>
<dbReference type="Proteomes" id="UP000037977">
    <property type="component" value="Unassembled WGS sequence"/>
</dbReference>
<name>A0A0M9DLJ1_9BACI</name>
<dbReference type="RefSeq" id="WP_053993082.1">
    <property type="nucleotide sequence ID" value="NZ_CP065643.1"/>
</dbReference>
<dbReference type="OrthoDB" id="2373107at2"/>
<dbReference type="STRING" id="33935.ADM90_00290"/>
<evidence type="ECO:0000313" key="2">
    <source>
        <dbReference type="Proteomes" id="UP000037977"/>
    </source>
</evidence>